<dbReference type="GO" id="GO:0016459">
    <property type="term" value="C:myosin complex"/>
    <property type="evidence" value="ECO:0007669"/>
    <property type="project" value="UniProtKB-KW"/>
</dbReference>
<feature type="region of interest" description="Disordered" evidence="13">
    <location>
        <begin position="1683"/>
        <end position="1704"/>
    </location>
</feature>
<keyword evidence="3" id="KW-1003">Cell membrane</keyword>
<feature type="transmembrane region" description="Helical" evidence="14">
    <location>
        <begin position="666"/>
        <end position="683"/>
    </location>
</feature>
<keyword evidence="11" id="KW-0325">Glycoprotein</keyword>
<evidence type="ECO:0000256" key="5">
    <source>
        <dbReference type="ARBA" id="ARBA00022679"/>
    </source>
</evidence>
<keyword evidence="4" id="KW-0328">Glycosyltransferase</keyword>
<dbReference type="Proteomes" id="UP000095009">
    <property type="component" value="Unassembled WGS sequence"/>
</dbReference>
<evidence type="ECO:0000256" key="6">
    <source>
        <dbReference type="ARBA" id="ARBA00022692"/>
    </source>
</evidence>
<dbReference type="Gene3D" id="3.90.550.10">
    <property type="entry name" value="Spore Coat Polysaccharide Biosynthesis Protein SpsA, Chain A"/>
    <property type="match status" value="1"/>
</dbReference>
<dbReference type="GO" id="GO:0004100">
    <property type="term" value="F:chitin synthase activity"/>
    <property type="evidence" value="ECO:0007669"/>
    <property type="project" value="UniProtKB-EC"/>
</dbReference>
<comment type="subcellular location">
    <subcellularLocation>
        <location evidence="1">Cell membrane</location>
        <topology evidence="1">Multi-pass membrane protein</topology>
    </subcellularLocation>
</comment>
<dbReference type="SMART" id="SM01117">
    <property type="entry name" value="Cyt-b5"/>
    <property type="match status" value="2"/>
</dbReference>
<dbReference type="PANTHER" id="PTHR22914:SF13">
    <property type="entry name" value="CHITIN SYNTHASE"/>
    <property type="match status" value="1"/>
</dbReference>
<dbReference type="SUPFAM" id="SSF55856">
    <property type="entry name" value="Cytochrome b5-like heme/steroid binding domain"/>
    <property type="match status" value="1"/>
</dbReference>
<feature type="transmembrane region" description="Helical" evidence="14">
    <location>
        <begin position="967"/>
        <end position="988"/>
    </location>
</feature>
<evidence type="ECO:0000256" key="14">
    <source>
        <dbReference type="SAM" id="Phobius"/>
    </source>
</evidence>
<dbReference type="EMBL" id="KV454407">
    <property type="protein sequence ID" value="ODQ67000.1"/>
    <property type="molecule type" value="Genomic_DNA"/>
</dbReference>
<evidence type="ECO:0000256" key="12">
    <source>
        <dbReference type="ARBA" id="ARBA00049510"/>
    </source>
</evidence>
<evidence type="ECO:0000256" key="9">
    <source>
        <dbReference type="ARBA" id="ARBA00023136"/>
    </source>
</evidence>
<dbReference type="EC" id="2.4.1.16" evidence="2"/>
<feature type="domain" description="DEK-C" evidence="15">
    <location>
        <begin position="1746"/>
        <end position="1802"/>
    </location>
</feature>
<reference evidence="16 17" key="1">
    <citation type="journal article" date="2016" name="Proc. Natl. Acad. Sci. U.S.A.">
        <title>Comparative genomics of biotechnologically important yeasts.</title>
        <authorList>
            <person name="Riley R."/>
            <person name="Haridas S."/>
            <person name="Wolfe K.H."/>
            <person name="Lopes M.R."/>
            <person name="Hittinger C.T."/>
            <person name="Goeker M."/>
            <person name="Salamov A.A."/>
            <person name="Wisecaver J.H."/>
            <person name="Long T.M."/>
            <person name="Calvey C.H."/>
            <person name="Aerts A.L."/>
            <person name="Barry K.W."/>
            <person name="Choi C."/>
            <person name="Clum A."/>
            <person name="Coughlan A.Y."/>
            <person name="Deshpande S."/>
            <person name="Douglass A.P."/>
            <person name="Hanson S.J."/>
            <person name="Klenk H.-P."/>
            <person name="LaButti K.M."/>
            <person name="Lapidus A."/>
            <person name="Lindquist E.A."/>
            <person name="Lipzen A.M."/>
            <person name="Meier-Kolthoff J.P."/>
            <person name="Ohm R.A."/>
            <person name="Otillar R.P."/>
            <person name="Pangilinan J.L."/>
            <person name="Peng Y."/>
            <person name="Rokas A."/>
            <person name="Rosa C.A."/>
            <person name="Scheuner C."/>
            <person name="Sibirny A.A."/>
            <person name="Slot J.C."/>
            <person name="Stielow J.B."/>
            <person name="Sun H."/>
            <person name="Kurtzman C.P."/>
            <person name="Blackwell M."/>
            <person name="Grigoriev I.V."/>
            <person name="Jeffries T.W."/>
        </authorList>
    </citation>
    <scope>NUCLEOTIDE SEQUENCE [LARGE SCALE GENOMIC DNA]</scope>
    <source>
        <strain evidence="16 17">DSM 6958</strain>
    </source>
</reference>
<dbReference type="GO" id="GO:0006031">
    <property type="term" value="P:chitin biosynthetic process"/>
    <property type="evidence" value="ECO:0007669"/>
    <property type="project" value="TreeGrafter"/>
</dbReference>
<evidence type="ECO:0000313" key="16">
    <source>
        <dbReference type="EMBL" id="ODQ67000.1"/>
    </source>
</evidence>
<keyword evidence="7 14" id="KW-1133">Transmembrane helix</keyword>
<dbReference type="Pfam" id="PF00063">
    <property type="entry name" value="Myosin_head"/>
    <property type="match status" value="1"/>
</dbReference>
<dbReference type="SUPFAM" id="SSF53448">
    <property type="entry name" value="Nucleotide-diphospho-sugar transferases"/>
    <property type="match status" value="1"/>
</dbReference>
<dbReference type="Gene3D" id="1.10.10.820">
    <property type="match status" value="1"/>
</dbReference>
<evidence type="ECO:0000256" key="13">
    <source>
        <dbReference type="SAM" id="MobiDB-lite"/>
    </source>
</evidence>
<dbReference type="SUPFAM" id="SSF109715">
    <property type="entry name" value="DEK C-terminal domain"/>
    <property type="match status" value="1"/>
</dbReference>
<evidence type="ECO:0000256" key="3">
    <source>
        <dbReference type="ARBA" id="ARBA00022475"/>
    </source>
</evidence>
<feature type="transmembrane region" description="Helical" evidence="14">
    <location>
        <begin position="1394"/>
        <end position="1413"/>
    </location>
</feature>
<dbReference type="Pfam" id="PF03142">
    <property type="entry name" value="Chitin_synth_2"/>
    <property type="match status" value="1"/>
</dbReference>
<protein>
    <recommendedName>
        <fullName evidence="2">chitin synthase</fullName>
        <ecNumber evidence="2">2.4.1.16</ecNumber>
    </recommendedName>
</protein>
<dbReference type="Gene3D" id="1.20.120.720">
    <property type="entry name" value="Myosin VI head, motor domain, U50 subdomain"/>
    <property type="match status" value="1"/>
</dbReference>
<feature type="transmembrane region" description="Helical" evidence="14">
    <location>
        <begin position="1359"/>
        <end position="1382"/>
    </location>
</feature>
<keyword evidence="8" id="KW-0518">Myosin</keyword>
<dbReference type="GO" id="GO:0005524">
    <property type="term" value="F:ATP binding"/>
    <property type="evidence" value="ECO:0007669"/>
    <property type="project" value="InterPro"/>
</dbReference>
<accession>A0A1E3PNX4</accession>
<evidence type="ECO:0000256" key="11">
    <source>
        <dbReference type="ARBA" id="ARBA00023180"/>
    </source>
</evidence>
<gene>
    <name evidence="16" type="ORF">NADFUDRAFT_49452</name>
</gene>
<evidence type="ECO:0000256" key="7">
    <source>
        <dbReference type="ARBA" id="ARBA00022989"/>
    </source>
</evidence>
<keyword evidence="17" id="KW-1185">Reference proteome</keyword>
<dbReference type="Gene3D" id="3.40.850.10">
    <property type="entry name" value="Kinesin motor domain"/>
    <property type="match status" value="1"/>
</dbReference>
<evidence type="ECO:0000256" key="4">
    <source>
        <dbReference type="ARBA" id="ARBA00022676"/>
    </source>
</evidence>
<feature type="region of interest" description="Disordered" evidence="13">
    <location>
        <begin position="384"/>
        <end position="404"/>
    </location>
</feature>
<evidence type="ECO:0000259" key="15">
    <source>
        <dbReference type="PROSITE" id="PS51998"/>
    </source>
</evidence>
<dbReference type="InterPro" id="IPR029044">
    <property type="entry name" value="Nucleotide-diphossugar_trans"/>
</dbReference>
<evidence type="ECO:0000256" key="10">
    <source>
        <dbReference type="ARBA" id="ARBA00023175"/>
    </source>
</evidence>
<dbReference type="OrthoDB" id="370884at2759"/>
<name>A0A1E3PNX4_9ASCO</name>
<dbReference type="GO" id="GO:0003774">
    <property type="term" value="F:cytoskeletal motor activity"/>
    <property type="evidence" value="ECO:0007669"/>
    <property type="project" value="InterPro"/>
</dbReference>
<dbReference type="STRING" id="857566.A0A1E3PNX4"/>
<dbReference type="InterPro" id="IPR036400">
    <property type="entry name" value="Cyt_B5-like_heme/steroid_sf"/>
</dbReference>
<dbReference type="InterPro" id="IPR036961">
    <property type="entry name" value="Kinesin_motor_dom_sf"/>
</dbReference>
<feature type="compositionally biased region" description="Low complexity" evidence="13">
    <location>
        <begin position="391"/>
        <end position="400"/>
    </location>
</feature>
<dbReference type="InterPro" id="IPR001609">
    <property type="entry name" value="Myosin_head_motor_dom-like"/>
</dbReference>
<dbReference type="PROSITE" id="PS51998">
    <property type="entry name" value="DEK_C"/>
    <property type="match status" value="1"/>
</dbReference>
<dbReference type="Pfam" id="PF00173">
    <property type="entry name" value="Cyt-b5"/>
    <property type="match status" value="1"/>
</dbReference>
<dbReference type="GO" id="GO:0030428">
    <property type="term" value="C:cell septum"/>
    <property type="evidence" value="ECO:0007669"/>
    <property type="project" value="TreeGrafter"/>
</dbReference>
<keyword evidence="9 14" id="KW-0472">Membrane</keyword>
<dbReference type="InterPro" id="IPR004835">
    <property type="entry name" value="Chitin_synth"/>
</dbReference>
<dbReference type="GO" id="GO:0031505">
    <property type="term" value="P:fungal-type cell wall organization"/>
    <property type="evidence" value="ECO:0007669"/>
    <property type="project" value="TreeGrafter"/>
</dbReference>
<dbReference type="InterPro" id="IPR027417">
    <property type="entry name" value="P-loop_NTPase"/>
</dbReference>
<dbReference type="SUPFAM" id="SSF52540">
    <property type="entry name" value="P-loop containing nucleoside triphosphate hydrolases"/>
    <property type="match status" value="1"/>
</dbReference>
<dbReference type="InterPro" id="IPR001199">
    <property type="entry name" value="Cyt_B5-like_heme/steroid-bd"/>
</dbReference>
<organism evidence="16 17">
    <name type="scientific">Nadsonia fulvescens var. elongata DSM 6958</name>
    <dbReference type="NCBI Taxonomy" id="857566"/>
    <lineage>
        <taxon>Eukaryota</taxon>
        <taxon>Fungi</taxon>
        <taxon>Dikarya</taxon>
        <taxon>Ascomycota</taxon>
        <taxon>Saccharomycotina</taxon>
        <taxon>Dipodascomycetes</taxon>
        <taxon>Dipodascales</taxon>
        <taxon>Dipodascales incertae sedis</taxon>
        <taxon>Nadsonia</taxon>
    </lineage>
</organism>
<dbReference type="FunFam" id="3.10.120.10:FF:000014">
    <property type="entry name" value="Chitin synthase 6"/>
    <property type="match status" value="1"/>
</dbReference>
<dbReference type="SMART" id="SM00242">
    <property type="entry name" value="MYSc"/>
    <property type="match status" value="1"/>
</dbReference>
<evidence type="ECO:0000256" key="2">
    <source>
        <dbReference type="ARBA" id="ARBA00012543"/>
    </source>
</evidence>
<dbReference type="Gene3D" id="3.10.120.10">
    <property type="entry name" value="Cytochrome b5-like heme/steroid binding domain"/>
    <property type="match status" value="1"/>
</dbReference>
<evidence type="ECO:0000256" key="1">
    <source>
        <dbReference type="ARBA" id="ARBA00004651"/>
    </source>
</evidence>
<keyword evidence="5" id="KW-0808">Transferase</keyword>
<evidence type="ECO:0000313" key="17">
    <source>
        <dbReference type="Proteomes" id="UP000095009"/>
    </source>
</evidence>
<dbReference type="Pfam" id="PF08766">
    <property type="entry name" value="DEK_C"/>
    <property type="match status" value="1"/>
</dbReference>
<comment type="catalytic activity">
    <reaction evidence="12">
        <text>[(1-&gt;4)-N-acetyl-beta-D-glucosaminyl](n) + UDP-N-acetyl-alpha-D-glucosamine = [(1-&gt;4)-N-acetyl-beta-D-glucosaminyl](n+1) + UDP + H(+)</text>
        <dbReference type="Rhea" id="RHEA:16637"/>
        <dbReference type="Rhea" id="RHEA-COMP:9593"/>
        <dbReference type="Rhea" id="RHEA-COMP:9595"/>
        <dbReference type="ChEBI" id="CHEBI:15378"/>
        <dbReference type="ChEBI" id="CHEBI:17029"/>
        <dbReference type="ChEBI" id="CHEBI:57705"/>
        <dbReference type="ChEBI" id="CHEBI:58223"/>
        <dbReference type="EC" id="2.4.1.16"/>
    </reaction>
    <physiologicalReaction direction="left-to-right" evidence="12">
        <dbReference type="Rhea" id="RHEA:16638"/>
    </physiologicalReaction>
</comment>
<keyword evidence="6 14" id="KW-0812">Transmembrane</keyword>
<feature type="transmembrane region" description="Helical" evidence="14">
    <location>
        <begin position="703"/>
        <end position="726"/>
    </location>
</feature>
<evidence type="ECO:0000256" key="8">
    <source>
        <dbReference type="ARBA" id="ARBA00023123"/>
    </source>
</evidence>
<proteinExistence type="predicted"/>
<keyword evidence="10" id="KW-0505">Motor protein</keyword>
<dbReference type="InterPro" id="IPR014876">
    <property type="entry name" value="DEK_C"/>
</dbReference>
<sequence length="1805" mass="204098">MSSLPLSKVNVPISATSLLGTLHETFLQAGNGSGSSSSSVGLDSSSVILLSPSVDQAFISRIWNHAQLRSEDQTILVIPTNPAAFSSFIPTVASFPNINSAVLDAFNVLLPFFTALTPHNISTRFHEGVGVCLNISSDNKINTTRIKINSEPFSSLSQLVELPSDSQNRVFDVFYYLLLTDNDHERTHLSLKVSPDQYRLLSNSGTYDLPVWVQSADDYALAQDWRDSLKRCGIKGETLRELLSILSGILLLGNDDNKDDFLEGASLLGISPESMENRSSADVIISVYSTLVLSIVHQLNEFLSTFDIPVHTASIGDDNDVLSVVNIIECSPCHKNLILKNIFDNSAGINKELLDDGGRLSKTPNEIMKKLNISTNNLAGSDPSAPAFEADNSNNDDSSNCEQNEIEDNDDILEFSKIISSTRIWNQLNLAIVNNTLSSHHFTWTSSVVSQQLRSWYLVEWIRKKKIADYTVDFDYYEFVDHYANILPASTTVFNVADWIKSKKNMKRWSDSDICIGNDRLWLSEQAWVDLEQELSGDGYDTFNSSNQYSQRYYEPEPASNPFDSKNNLIQTPSSIYDYKGNTFASRPANQLQPMDSYIEDVSQPLYYGEEYGLPYSDDYENDNEKLFQDEEVKNIAKNYGIEIDPEVNIGDKPVEVVQLTRSRKFWSTTVWAFTWWIPSPFLKYIGRMQRSEIRMAWREKFVLCFFILLLNGGMIFYMMFLQLFICPDANKVWDAREVSYHQGTTDYYASIQGKVYDFTKFYKLQHSDNGIKTTSSTMMQFAGMDLTNYFPPPLTIACPGLVTDTSIWLTPNSTIYDSSSVHYSGDYKVASTTTKLHNDTWYYNSLKPRLKQYYKGELVVTRSDVAKAGSSGYNNWVIINGLIYDFTNYFYTISLFPPSNSDYYAQYDFLDSTITDLVSNYPGEDITEKLQTANIDDSTREINMQCIKNMFYAGKVDFRKSAKCQAANYILLGLACLLSSVTLIKFVSALRFGNKQRPSQQEKFVICQIPVYTEDEDSLRLAIDSLTSTIYDNRRKLLFVICDGMIVGAGNDRPTPRIVLDIFGVDPKIEPPSLPFRSIGDDAKQLNYAKVYSGLYEYEGDIVPYIVVVKVGAPNETSKPGNRGKRDSQLLLMNFLNKVHYQSPMSPMELELFHQINNIIGIDPEVYEYVFMVDADTAVEPDSLNRLVAACVYDSRIAAVCGETSLQNEERSWWTMIQVYEYYISHHLAKAFESLFGSVTCLPGCFSLYKLRYGEKNRPLLISNEVIGDYSQGAVNTLHLKNLFSLGEDRYLTTLMSKYFPRMRFTFVPDAQCKTAAPEEMSVLLSQRRRWINSTIHNLFELLKLEDMCGFCFVGMRFVVFIDLIGTILLPSVVVYLGYLIYVVSSKNQPLPLISLIMIAVVYGLQAIIFIIKRQWQHVVWMIIYLIAYPFHSFLLPIYSFWNQDNFTWGNTRIVVGERHGKQLVALSGGNFDEKSIPLEYWSDYAMRNKLSGAAREIVLVDQYDQDSKRIFDTNTMAERSYTDNFNGFETYQLNDLSSKQDRGNLKRANERNYSLNSLQSHLMSDQGPSNGLQNDRQSASQFGTLDKVNNGIVRSPSNNQLLARDVLDGNNLSSRANSVSSQNLLAVGDFGPGHGHSRTMSNISLSEIPKSRVVSQSIYASNSHGGWYYNPGAAKSMISKKPGIRSASDNKPRQISSSSRHFRSDSIDSKLMLNKSRSVSSMSNLGDFGNNVGANAGYQDVLIKERQQLISNTIREILRTSDLDTVTKRHVRLQIEEKLAIQFDNEKISSIDDMIDTELANLI</sequence>
<dbReference type="GO" id="GO:0005886">
    <property type="term" value="C:plasma membrane"/>
    <property type="evidence" value="ECO:0007669"/>
    <property type="project" value="UniProtKB-SubCell"/>
</dbReference>
<feature type="transmembrane region" description="Helical" evidence="14">
    <location>
        <begin position="1420"/>
        <end position="1443"/>
    </location>
</feature>
<dbReference type="PANTHER" id="PTHR22914">
    <property type="entry name" value="CHITIN SYNTHASE"/>
    <property type="match status" value="1"/>
</dbReference>